<geneLocation type="plasmid" evidence="12">
    <name>unnamed1</name>
</geneLocation>
<evidence type="ECO:0000256" key="9">
    <source>
        <dbReference type="ARBA" id="ARBA00023139"/>
    </source>
</evidence>
<evidence type="ECO:0000256" key="5">
    <source>
        <dbReference type="ARBA" id="ARBA00022692"/>
    </source>
</evidence>
<evidence type="ECO:0000256" key="8">
    <source>
        <dbReference type="ARBA" id="ARBA00023136"/>
    </source>
</evidence>
<sequence length="75" mass="7734">MLGGCATAPSIGVLGAYFPDWLFCIVGAIAGTAVLHAILRATGRVLPSGTPFLPLAYGALTVVLALTGWLIFFQN</sequence>
<dbReference type="GO" id="GO:0016020">
    <property type="term" value="C:membrane"/>
    <property type="evidence" value="ECO:0007669"/>
    <property type="project" value="UniProtKB-SubCell"/>
</dbReference>
<evidence type="ECO:0000256" key="10">
    <source>
        <dbReference type="ARBA" id="ARBA00023288"/>
    </source>
</evidence>
<proteinExistence type="inferred from homology"/>
<dbReference type="OrthoDB" id="8667195at2"/>
<keyword evidence="7 11" id="KW-1133">Transmembrane helix</keyword>
<organism evidence="12 13">
    <name type="scientific">Cupriavidus oxalaticus</name>
    <dbReference type="NCBI Taxonomy" id="96344"/>
    <lineage>
        <taxon>Bacteria</taxon>
        <taxon>Pseudomonadati</taxon>
        <taxon>Pseudomonadota</taxon>
        <taxon>Betaproteobacteria</taxon>
        <taxon>Burkholderiales</taxon>
        <taxon>Burkholderiaceae</taxon>
        <taxon>Cupriavidus</taxon>
    </lineage>
</organism>
<evidence type="ECO:0000256" key="2">
    <source>
        <dbReference type="ARBA" id="ARBA00008208"/>
    </source>
</evidence>
<evidence type="ECO:0000313" key="13">
    <source>
        <dbReference type="Proteomes" id="UP000295294"/>
    </source>
</evidence>
<evidence type="ECO:0000256" key="3">
    <source>
        <dbReference type="ARBA" id="ARBA00021237"/>
    </source>
</evidence>
<comment type="similarity">
    <text evidence="2">Belongs to the YtcA family.</text>
</comment>
<dbReference type="KEGG" id="cox:E0W60_33240"/>
<keyword evidence="4" id="KW-1003">Cell membrane</keyword>
<dbReference type="InterPro" id="IPR031381">
    <property type="entry name" value="YtcA"/>
</dbReference>
<protein>
    <recommendedName>
        <fullName evidence="3">Uncharacterized protein YtcA</fullName>
    </recommendedName>
</protein>
<keyword evidence="6" id="KW-0732">Signal</keyword>
<feature type="transmembrane region" description="Helical" evidence="11">
    <location>
        <begin position="20"/>
        <end position="39"/>
    </location>
</feature>
<dbReference type="EMBL" id="CP038636">
    <property type="protein sequence ID" value="QBY55977.1"/>
    <property type="molecule type" value="Genomic_DNA"/>
</dbReference>
<evidence type="ECO:0000313" key="12">
    <source>
        <dbReference type="EMBL" id="QBY55977.1"/>
    </source>
</evidence>
<keyword evidence="12" id="KW-0614">Plasmid</keyword>
<evidence type="ECO:0000256" key="7">
    <source>
        <dbReference type="ARBA" id="ARBA00022989"/>
    </source>
</evidence>
<dbReference type="Pfam" id="PF17090">
    <property type="entry name" value="Ytca"/>
    <property type="match status" value="1"/>
</dbReference>
<keyword evidence="10" id="KW-0449">Lipoprotein</keyword>
<evidence type="ECO:0000256" key="11">
    <source>
        <dbReference type="SAM" id="Phobius"/>
    </source>
</evidence>
<keyword evidence="5 11" id="KW-0812">Transmembrane</keyword>
<keyword evidence="9" id="KW-0564">Palmitate</keyword>
<reference evidence="12 13" key="1">
    <citation type="submission" date="2019-03" db="EMBL/GenBank/DDBJ databases">
        <title>Efficiently degradation of phenoxyalkanoic acid herbicides by Cupriavidus oxalaticus strain X32.</title>
        <authorList>
            <person name="Sheng X."/>
        </authorList>
    </citation>
    <scope>NUCLEOTIDE SEQUENCE [LARGE SCALE GENOMIC DNA]</scope>
    <source>
        <strain evidence="12 13">X32</strain>
        <plasmid evidence="12 13">unnamed1</plasmid>
    </source>
</reference>
<dbReference type="Proteomes" id="UP000295294">
    <property type="component" value="Plasmid unnamed1"/>
</dbReference>
<gene>
    <name evidence="12" type="ORF">E0W60_33240</name>
</gene>
<comment type="subcellular location">
    <subcellularLocation>
        <location evidence="1">Membrane</location>
        <topology evidence="1">Multi-pass membrane protein</topology>
    </subcellularLocation>
</comment>
<feature type="transmembrane region" description="Helical" evidence="11">
    <location>
        <begin position="51"/>
        <end position="72"/>
    </location>
</feature>
<name>A0A4P7LTI6_9BURK</name>
<accession>A0A4P7LTI6</accession>
<dbReference type="AlphaFoldDB" id="A0A4P7LTI6"/>
<evidence type="ECO:0000256" key="6">
    <source>
        <dbReference type="ARBA" id="ARBA00022729"/>
    </source>
</evidence>
<keyword evidence="8 11" id="KW-0472">Membrane</keyword>
<evidence type="ECO:0000256" key="1">
    <source>
        <dbReference type="ARBA" id="ARBA00004141"/>
    </source>
</evidence>
<evidence type="ECO:0000256" key="4">
    <source>
        <dbReference type="ARBA" id="ARBA00022475"/>
    </source>
</evidence>